<dbReference type="Gene3D" id="3.50.50.60">
    <property type="entry name" value="FAD/NAD(P)-binding domain"/>
    <property type="match status" value="1"/>
</dbReference>
<dbReference type="Proteomes" id="UP001280581">
    <property type="component" value="Unassembled WGS sequence"/>
</dbReference>
<dbReference type="Pfam" id="PF07992">
    <property type="entry name" value="Pyr_redox_2"/>
    <property type="match status" value="1"/>
</dbReference>
<dbReference type="EMBL" id="WVTA01000007">
    <property type="protein sequence ID" value="KAK3208645.1"/>
    <property type="molecule type" value="Genomic_DNA"/>
</dbReference>
<dbReference type="AlphaFoldDB" id="A0AAN6LYT8"/>
<evidence type="ECO:0000313" key="3">
    <source>
        <dbReference type="EMBL" id="KAK3208645.1"/>
    </source>
</evidence>
<dbReference type="PANTHER" id="PTHR38663:SF1">
    <property type="entry name" value="L-ORNITHINE N(5)-MONOOXYGENASE"/>
    <property type="match status" value="1"/>
</dbReference>
<dbReference type="PANTHER" id="PTHR38663">
    <property type="match status" value="1"/>
</dbReference>
<keyword evidence="4" id="KW-1185">Reference proteome</keyword>
<protein>
    <recommendedName>
        <fullName evidence="2">FAD/NAD(P)-binding domain-containing protein</fullName>
    </recommendedName>
</protein>
<organism evidence="3 4">
    <name type="scientific">Pseudopithomyces chartarum</name>
    <dbReference type="NCBI Taxonomy" id="1892770"/>
    <lineage>
        <taxon>Eukaryota</taxon>
        <taxon>Fungi</taxon>
        <taxon>Dikarya</taxon>
        <taxon>Ascomycota</taxon>
        <taxon>Pezizomycotina</taxon>
        <taxon>Dothideomycetes</taxon>
        <taxon>Pleosporomycetidae</taxon>
        <taxon>Pleosporales</taxon>
        <taxon>Massarineae</taxon>
        <taxon>Didymosphaeriaceae</taxon>
        <taxon>Pseudopithomyces</taxon>
    </lineage>
</organism>
<comment type="caution">
    <text evidence="3">The sequence shown here is derived from an EMBL/GenBank/DDBJ whole genome shotgun (WGS) entry which is preliminary data.</text>
</comment>
<evidence type="ECO:0000259" key="2">
    <source>
        <dbReference type="Pfam" id="PF07992"/>
    </source>
</evidence>
<dbReference type="InterPro" id="IPR036188">
    <property type="entry name" value="FAD/NAD-bd_sf"/>
</dbReference>
<reference evidence="3 4" key="1">
    <citation type="submission" date="2021-02" db="EMBL/GenBank/DDBJ databases">
        <title>Genome assembly of Pseudopithomyces chartarum.</title>
        <authorList>
            <person name="Jauregui R."/>
            <person name="Singh J."/>
            <person name="Voisey C."/>
        </authorList>
    </citation>
    <scope>NUCLEOTIDE SEQUENCE [LARGE SCALE GENOMIC DNA]</scope>
    <source>
        <strain evidence="3 4">AGR01</strain>
    </source>
</reference>
<evidence type="ECO:0000256" key="1">
    <source>
        <dbReference type="SAM" id="MobiDB-lite"/>
    </source>
</evidence>
<name>A0AAN6LYT8_9PLEO</name>
<feature type="domain" description="FAD/NAD(P)-binding" evidence="2">
    <location>
        <begin position="233"/>
        <end position="448"/>
    </location>
</feature>
<dbReference type="InterPro" id="IPR023753">
    <property type="entry name" value="FAD/NAD-binding_dom"/>
</dbReference>
<dbReference type="GO" id="GO:0016491">
    <property type="term" value="F:oxidoreductase activity"/>
    <property type="evidence" value="ECO:0007669"/>
    <property type="project" value="InterPro"/>
</dbReference>
<evidence type="ECO:0000313" key="4">
    <source>
        <dbReference type="Proteomes" id="UP001280581"/>
    </source>
</evidence>
<feature type="region of interest" description="Disordered" evidence="1">
    <location>
        <begin position="152"/>
        <end position="171"/>
    </location>
</feature>
<sequence>MHIHDVLIIGAGPCGLAAAARLREHTPSATFTDDEHQRYHWIRKHGRKMNIKNYRTNKDSMSSSDKACECSQELDEKLDMLVLDADGASWMARWNRLFKTFGIEYLRSPMFFHVDPSDRDALLGYTYEHDREKELLALPGCTGKEISKHRKKKKISRGKISQSGPDVDERDRKDYYTPSSKLFRSHCDEVTSRYGLSSDMIQQEQVVDIQFDSLGTWKNELEAVAVSDDDYLHDKKVFRVQSDKGVRYAHVVILAVGPGNAPVIPPITGIESKILHEGYCHAMHIRKYPPPHVTAKISRRVPTNMVIVGGGLTSVQLADLAIRSGVSKVFLFMRGGVKVKYFDMDLDWVGKFRNYNQATFWSADTDEERFEMYTQARNGGSMPPRYRKILDTYVASGKISLHTHSTLESLTWDSNMQQWTSVTTAPRLVLPAIDYIVFATGIQTNTESIPLLQSMHRDYPIEHVGGLPCLNDDLMWADDVPLFVTGRLAGLRLGPGAPNLVGARVGAERIAWNVEDVLKKLDHLASSSDGGSASEDSDEEKLAQYASGRQNRFDSLVDMDTR</sequence>
<gene>
    <name evidence="3" type="ORF">GRF29_77g1436369</name>
</gene>
<dbReference type="SUPFAM" id="SSF51905">
    <property type="entry name" value="FAD/NAD(P)-binding domain"/>
    <property type="match status" value="1"/>
</dbReference>
<proteinExistence type="predicted"/>
<accession>A0AAN6LYT8</accession>